<dbReference type="GO" id="GO:0016020">
    <property type="term" value="C:membrane"/>
    <property type="evidence" value="ECO:0007669"/>
    <property type="project" value="UniProtKB-SubCell"/>
</dbReference>
<accession>A0A1R1PI18</accession>
<dbReference type="InterPro" id="IPR017871">
    <property type="entry name" value="ABC_transporter-like_CS"/>
</dbReference>
<evidence type="ECO:0000256" key="6">
    <source>
        <dbReference type="ARBA" id="ARBA00022840"/>
    </source>
</evidence>
<dbReference type="CDD" id="cd03250">
    <property type="entry name" value="ABCC_MRP_domain1"/>
    <property type="match status" value="1"/>
</dbReference>
<evidence type="ECO:0000256" key="5">
    <source>
        <dbReference type="ARBA" id="ARBA00022741"/>
    </source>
</evidence>
<evidence type="ECO:0000256" key="1">
    <source>
        <dbReference type="ARBA" id="ARBA00004141"/>
    </source>
</evidence>
<dbReference type="PROSITE" id="PS50929">
    <property type="entry name" value="ABC_TM1F"/>
    <property type="match status" value="1"/>
</dbReference>
<evidence type="ECO:0000256" key="2">
    <source>
        <dbReference type="ARBA" id="ARBA00022448"/>
    </source>
</evidence>
<keyword evidence="2" id="KW-0813">Transport</keyword>
<dbReference type="FunFam" id="1.20.1560.10:FF:000013">
    <property type="entry name" value="ABC transporter C family member 2"/>
    <property type="match status" value="1"/>
</dbReference>
<evidence type="ECO:0000256" key="4">
    <source>
        <dbReference type="ARBA" id="ARBA00022737"/>
    </source>
</evidence>
<feature type="domain" description="ABC transmembrane type-1" evidence="12">
    <location>
        <begin position="649"/>
        <end position="935"/>
    </location>
</feature>
<dbReference type="InterPro" id="IPR036640">
    <property type="entry name" value="ABC1_TM_sf"/>
</dbReference>
<keyword evidence="6 13" id="KW-0067">ATP-binding</keyword>
<dbReference type="PANTHER" id="PTHR24223">
    <property type="entry name" value="ATP-BINDING CASSETTE SUB-FAMILY C"/>
    <property type="match status" value="1"/>
</dbReference>
<evidence type="ECO:0000313" key="14">
    <source>
        <dbReference type="Proteomes" id="UP000188320"/>
    </source>
</evidence>
<dbReference type="SUPFAM" id="SSF52540">
    <property type="entry name" value="P-loop containing nucleoside triphosphate hydrolases"/>
    <property type="match status" value="2"/>
</dbReference>
<dbReference type="Proteomes" id="UP000188320">
    <property type="component" value="Unassembled WGS sequence"/>
</dbReference>
<gene>
    <name evidence="13" type="ORF">AX774_g5956</name>
</gene>
<dbReference type="CDD" id="cd03244">
    <property type="entry name" value="ABCC_MRP_domain2"/>
    <property type="match status" value="1"/>
</dbReference>
<evidence type="ECO:0000259" key="12">
    <source>
        <dbReference type="PROSITE" id="PS50929"/>
    </source>
</evidence>
<dbReference type="FunFam" id="3.40.50.300:FF:000163">
    <property type="entry name" value="Multidrug resistance-associated protein member 4"/>
    <property type="match status" value="1"/>
</dbReference>
<feature type="compositionally biased region" description="Polar residues" evidence="9">
    <location>
        <begin position="229"/>
        <end position="244"/>
    </location>
</feature>
<proteinExistence type="predicted"/>
<reference evidence="14" key="1">
    <citation type="submission" date="2017-01" db="EMBL/GenBank/DDBJ databases">
        <authorList>
            <person name="Wang Y."/>
            <person name="White M."/>
            <person name="Kvist S."/>
            <person name="Moncalvo J.-M."/>
        </authorList>
    </citation>
    <scope>NUCLEOTIDE SEQUENCE [LARGE SCALE GENOMIC DNA]</scope>
    <source>
        <strain evidence="14">COL-18-3</strain>
    </source>
</reference>
<evidence type="ECO:0000256" key="10">
    <source>
        <dbReference type="SAM" id="Phobius"/>
    </source>
</evidence>
<keyword evidence="14" id="KW-1185">Reference proteome</keyword>
<evidence type="ECO:0000256" key="7">
    <source>
        <dbReference type="ARBA" id="ARBA00022989"/>
    </source>
</evidence>
<keyword evidence="5" id="KW-0547">Nucleotide-binding</keyword>
<feature type="compositionally biased region" description="Acidic residues" evidence="9">
    <location>
        <begin position="603"/>
        <end position="621"/>
    </location>
</feature>
<organism evidence="13 14">
    <name type="scientific">Zancudomyces culisetae</name>
    <name type="common">Gut fungus</name>
    <name type="synonym">Smittium culisetae</name>
    <dbReference type="NCBI Taxonomy" id="1213189"/>
    <lineage>
        <taxon>Eukaryota</taxon>
        <taxon>Fungi</taxon>
        <taxon>Fungi incertae sedis</taxon>
        <taxon>Zoopagomycota</taxon>
        <taxon>Kickxellomycotina</taxon>
        <taxon>Harpellomycetes</taxon>
        <taxon>Harpellales</taxon>
        <taxon>Legeriomycetaceae</taxon>
        <taxon>Zancudomyces</taxon>
    </lineage>
</organism>
<dbReference type="OrthoDB" id="6500128at2759"/>
<dbReference type="SUPFAM" id="SSF90123">
    <property type="entry name" value="ABC transporter transmembrane region"/>
    <property type="match status" value="2"/>
</dbReference>
<evidence type="ECO:0000256" key="9">
    <source>
        <dbReference type="SAM" id="MobiDB-lite"/>
    </source>
</evidence>
<evidence type="ECO:0000259" key="11">
    <source>
        <dbReference type="PROSITE" id="PS50893"/>
    </source>
</evidence>
<dbReference type="EMBL" id="LSSK01001135">
    <property type="protein sequence ID" value="OMH80597.1"/>
    <property type="molecule type" value="Genomic_DNA"/>
</dbReference>
<feature type="region of interest" description="Disordered" evidence="9">
    <location>
        <begin position="591"/>
        <end position="622"/>
    </location>
</feature>
<feature type="domain" description="ABC transporter" evidence="11">
    <location>
        <begin position="982"/>
        <end position="1205"/>
    </location>
</feature>
<dbReference type="Pfam" id="PF00664">
    <property type="entry name" value="ABC_membrane"/>
    <property type="match status" value="1"/>
</dbReference>
<dbReference type="GO" id="GO:0140359">
    <property type="term" value="F:ABC-type transporter activity"/>
    <property type="evidence" value="ECO:0007669"/>
    <property type="project" value="InterPro"/>
</dbReference>
<feature type="domain" description="ABC transporter" evidence="11">
    <location>
        <begin position="317"/>
        <end position="561"/>
    </location>
</feature>
<dbReference type="InterPro" id="IPR027417">
    <property type="entry name" value="P-loop_NTPase"/>
</dbReference>
<protein>
    <submittedName>
        <fullName evidence="13">ABC transporter ATP-binding protein/permease VMR1</fullName>
    </submittedName>
</protein>
<dbReference type="Gene3D" id="1.20.1560.10">
    <property type="entry name" value="ABC transporter type 1, transmembrane domain"/>
    <property type="match status" value="2"/>
</dbReference>
<dbReference type="Pfam" id="PF00005">
    <property type="entry name" value="ABC_tran"/>
    <property type="match status" value="2"/>
</dbReference>
<dbReference type="InterPro" id="IPR050173">
    <property type="entry name" value="ABC_transporter_C-like"/>
</dbReference>
<feature type="transmembrane region" description="Helical" evidence="10">
    <location>
        <begin position="908"/>
        <end position="927"/>
    </location>
</feature>
<dbReference type="CDD" id="cd18604">
    <property type="entry name" value="ABC_6TM_VMR1_D2_like"/>
    <property type="match status" value="1"/>
</dbReference>
<dbReference type="InterPro" id="IPR011527">
    <property type="entry name" value="ABC1_TM_dom"/>
</dbReference>
<evidence type="ECO:0000256" key="8">
    <source>
        <dbReference type="ARBA" id="ARBA00023136"/>
    </source>
</evidence>
<dbReference type="PANTHER" id="PTHR24223:SF353">
    <property type="entry name" value="ABC TRANSPORTER ATP-BINDING PROTEIN_PERMEASE VMR1-RELATED"/>
    <property type="match status" value="1"/>
</dbReference>
<keyword evidence="3 10" id="KW-0812">Transmembrane</keyword>
<dbReference type="PROSITE" id="PS50893">
    <property type="entry name" value="ABC_TRANSPORTER_2"/>
    <property type="match status" value="2"/>
</dbReference>
<evidence type="ECO:0000256" key="3">
    <source>
        <dbReference type="ARBA" id="ARBA00022692"/>
    </source>
</evidence>
<dbReference type="SMART" id="SM00382">
    <property type="entry name" value="AAA"/>
    <property type="match status" value="2"/>
</dbReference>
<feature type="transmembrane region" description="Helical" evidence="10">
    <location>
        <begin position="685"/>
        <end position="702"/>
    </location>
</feature>
<keyword evidence="7 10" id="KW-1133">Transmembrane helix</keyword>
<dbReference type="AlphaFoldDB" id="A0A1R1PI18"/>
<comment type="caution">
    <text evidence="13">The sequence shown here is derived from an EMBL/GenBank/DDBJ whole genome shotgun (WGS) entry which is preliminary data.</text>
</comment>
<feature type="transmembrane region" description="Helical" evidence="10">
    <location>
        <begin position="872"/>
        <end position="896"/>
    </location>
</feature>
<feature type="region of interest" description="Disordered" evidence="9">
    <location>
        <begin position="220"/>
        <end position="247"/>
    </location>
</feature>
<keyword evidence="4" id="KW-0677">Repeat</keyword>
<dbReference type="GO" id="GO:0005524">
    <property type="term" value="F:ATP binding"/>
    <property type="evidence" value="ECO:0007669"/>
    <property type="project" value="UniProtKB-KW"/>
</dbReference>
<dbReference type="InterPro" id="IPR003593">
    <property type="entry name" value="AAA+_ATPase"/>
</dbReference>
<keyword evidence="8 10" id="KW-0472">Membrane</keyword>
<dbReference type="PROSITE" id="PS00211">
    <property type="entry name" value="ABC_TRANSPORTER_1"/>
    <property type="match status" value="1"/>
</dbReference>
<name>A0A1R1PI18_ZANCU</name>
<evidence type="ECO:0000313" key="13">
    <source>
        <dbReference type="EMBL" id="OMH80597.1"/>
    </source>
</evidence>
<comment type="subcellular location">
    <subcellularLocation>
        <location evidence="1">Membrane</location>
        <topology evidence="1">Multi-pass membrane protein</topology>
    </subcellularLocation>
</comment>
<feature type="region of interest" description="Disordered" evidence="9">
    <location>
        <begin position="264"/>
        <end position="283"/>
    </location>
</feature>
<sequence>MVVGLAYTGVKLEKVDENEEQVQEGGTGQEHKQTREGGNVYISATKLVESPEYSASFLSRMYFTWLDEIIGKAGRVKLEYIDLFKFKGNDLPGACWKRFKKTDASSTTNKSKKSSLLMRLAILLKWELILKVSVGLLLTVFKFSGPFFINQIPNYLENKEGNEKQNGRAEIYGYCVGLLIFTTIQYIMENQSLWIGRKLSIKLKNALSCEIAEKSLNSLGSGGEEEAVKSNNAQQEGDTSGQENSTREALVSLRRLESFIEDNSHDISKTGQSESDETESASTGDFGFVNATLSWEYSQPQNQGDCKHKSNENTPLLDVDNGDATKSNEFKLQNLNIKFLRGKLTIITGKVGSGKTSMLRALLGEMKLVEGYMMYPRGAATTEAATTRPGSVGGSMIGYVPQESWLRNATVRDNILFGSEYDVERYEQVLKMTALKADFRQLVNGDQSQVGERGITLSGGQKQRISLARALYSQAQCVLLDDVLSAVDSQTAHHIVYYCFDPSTRSKIMEGRTIVLVTHMVDLVAKYASWIVVMESGRVAEQGDGRNVFSYFSTSSTDDTQPILSQIMEKQTSDPSEDEFNQQKQLERQLKNSRLTSNRNSEGGDDDNDDESDAEDVEDAGEEQREYGTLRLDVWWAYFSSMGGSWFWVAVVSLALGGRIVQIFQNYLIRIWLQSEDNSSSASNSMYFLSMYLLVGILFVVLQQLANYSIYKGGIKSSKEIHYRLTQSVSNAIPSFFDVTPVGRIINRFSRDTMRLDERIIENITYFLSHVISAISVFVVVISVTPAFIIVSAAVTAIFLSRSVKYLNAIREIKRLDSNTLSPVLSIFVELGGNGSSVIRAFNKTHDYILETARRVDTNNRSYYLEWSLNRWISLTTDSIGSLVSFFASLMIIIAIDYFPNSGLDSGLAGFVLSYALGFNIYAMWTIRDYADLELGMNAMERISQYFEDRLPQQVQVLSTIPPQPNTTGETSLWPSSGELVVKNLSVKYDNTDKFALNNISFTLPPAKTLAVVGRTGSGKSTLTLALLRLVERVQKMDSHILIDGVDISSVPLTKLRQSITIIPQDPLLFSGSLRHNLDLFDEYPDEQLLAAVAETGLFDGVTIDSLDFTIHEKGANLSTGQKQLVSLTRALLRRSSSRIIILDEATASVDYRTEQQLIRAIKQLNVVHKCSIITIAHRLNTVYDYDYTLTLDNGTLASFVQNDSS</sequence>
<dbReference type="Gene3D" id="3.40.50.300">
    <property type="entry name" value="P-loop containing nucleotide triphosphate hydrolases"/>
    <property type="match status" value="2"/>
</dbReference>
<dbReference type="InterPro" id="IPR003439">
    <property type="entry name" value="ABC_transporter-like_ATP-bd"/>
</dbReference>
<feature type="transmembrane region" description="Helical" evidence="10">
    <location>
        <begin position="788"/>
        <end position="807"/>
    </location>
</feature>
<dbReference type="GO" id="GO:0016887">
    <property type="term" value="F:ATP hydrolysis activity"/>
    <property type="evidence" value="ECO:0007669"/>
    <property type="project" value="InterPro"/>
</dbReference>